<evidence type="ECO:0000256" key="1">
    <source>
        <dbReference type="ARBA" id="ARBA00009437"/>
    </source>
</evidence>
<dbReference type="GO" id="GO:0003700">
    <property type="term" value="F:DNA-binding transcription factor activity"/>
    <property type="evidence" value="ECO:0007669"/>
    <property type="project" value="InterPro"/>
</dbReference>
<evidence type="ECO:0000256" key="6">
    <source>
        <dbReference type="SAM" id="MobiDB-lite"/>
    </source>
</evidence>
<name>A0A366HIH5_9BACT</name>
<proteinExistence type="inferred from homology"/>
<comment type="caution">
    <text evidence="8">The sequence shown here is derived from an EMBL/GenBank/DDBJ whole genome shotgun (WGS) entry which is preliminary data.</text>
</comment>
<dbReference type="FunFam" id="1.10.10.10:FF:000001">
    <property type="entry name" value="LysR family transcriptional regulator"/>
    <property type="match status" value="1"/>
</dbReference>
<dbReference type="Gene3D" id="1.10.10.10">
    <property type="entry name" value="Winged helix-like DNA-binding domain superfamily/Winged helix DNA-binding domain"/>
    <property type="match status" value="1"/>
</dbReference>
<evidence type="ECO:0000313" key="9">
    <source>
        <dbReference type="Proteomes" id="UP000253426"/>
    </source>
</evidence>
<evidence type="ECO:0000256" key="4">
    <source>
        <dbReference type="ARBA" id="ARBA00023163"/>
    </source>
</evidence>
<keyword evidence="9" id="KW-1185">Reference proteome</keyword>
<dbReference type="InterPro" id="IPR000847">
    <property type="entry name" value="LysR_HTH_N"/>
</dbReference>
<keyword evidence="2" id="KW-0805">Transcription regulation</keyword>
<dbReference type="PANTHER" id="PTHR30346">
    <property type="entry name" value="TRANSCRIPTIONAL DUAL REGULATOR HCAR-RELATED"/>
    <property type="match status" value="1"/>
</dbReference>
<feature type="domain" description="HTH lysR-type" evidence="7">
    <location>
        <begin position="1"/>
        <end position="58"/>
    </location>
</feature>
<evidence type="ECO:0000256" key="3">
    <source>
        <dbReference type="ARBA" id="ARBA00023125"/>
    </source>
</evidence>
<dbReference type="SUPFAM" id="SSF46785">
    <property type="entry name" value="Winged helix' DNA-binding domain"/>
    <property type="match status" value="1"/>
</dbReference>
<accession>A0A366HIH5</accession>
<dbReference type="InterPro" id="IPR036388">
    <property type="entry name" value="WH-like_DNA-bd_sf"/>
</dbReference>
<dbReference type="AlphaFoldDB" id="A0A366HIH5"/>
<dbReference type="EMBL" id="QNRR01000006">
    <property type="protein sequence ID" value="RBP42462.1"/>
    <property type="molecule type" value="Genomic_DNA"/>
</dbReference>
<dbReference type="SUPFAM" id="SSF53850">
    <property type="entry name" value="Periplasmic binding protein-like II"/>
    <property type="match status" value="1"/>
</dbReference>
<reference evidence="8 9" key="1">
    <citation type="submission" date="2018-06" db="EMBL/GenBank/DDBJ databases">
        <title>Genomic Encyclopedia of Type Strains, Phase IV (KMG-IV): sequencing the most valuable type-strain genomes for metagenomic binning, comparative biology and taxonomic classification.</title>
        <authorList>
            <person name="Goeker M."/>
        </authorList>
    </citation>
    <scope>NUCLEOTIDE SEQUENCE [LARGE SCALE GENOMIC DNA]</scope>
    <source>
        <strain evidence="8 9">DSM 25532</strain>
    </source>
</reference>
<keyword evidence="4" id="KW-0804">Transcription</keyword>
<dbReference type="InterPro" id="IPR005119">
    <property type="entry name" value="LysR_subst-bd"/>
</dbReference>
<dbReference type="Gene3D" id="3.40.190.10">
    <property type="entry name" value="Periplasmic binding protein-like II"/>
    <property type="match status" value="2"/>
</dbReference>
<evidence type="ECO:0000259" key="7">
    <source>
        <dbReference type="PROSITE" id="PS50931"/>
    </source>
</evidence>
<comment type="similarity">
    <text evidence="1">Belongs to the LysR transcriptional regulatory family.</text>
</comment>
<dbReference type="PANTHER" id="PTHR30346:SF0">
    <property type="entry name" value="HCA OPERON TRANSCRIPTIONAL ACTIVATOR HCAR"/>
    <property type="match status" value="1"/>
</dbReference>
<evidence type="ECO:0000256" key="5">
    <source>
        <dbReference type="SAM" id="Coils"/>
    </source>
</evidence>
<dbReference type="InterPro" id="IPR036390">
    <property type="entry name" value="WH_DNA-bd_sf"/>
</dbReference>
<feature type="coiled-coil region" evidence="5">
    <location>
        <begin position="65"/>
        <end position="92"/>
    </location>
</feature>
<sequence>MELRHLRYFIAVAEALSFSRAATRLRLSQPSLSTQIRDLETELHVKLLERDRSNVSLTDAGTVFLKEARSVLARAEKAVARAREAAAGITGELRIATVDLLTIKFLPGSLTRLHSSTPTAKVHVQERAPSEQLPLLQAGKIHVGFVPMHFARLAAGRGLGKVGIIHCPLAVMMSASNPLAKKPGLHLLELADSTFIHITMFGSDAQRMWTEEICESMGFVARIGTSATTVDNLMSLVSAGAGVMLIPIVAQRPETPGVVVVPLLDKGLDYELHMMYNQKFPSDLRDTFMEIVKEEVIKLGPEYSPLAEGAPSATARAKSNHKRGHNGHENGSGGGNENHARTSKARK</sequence>
<evidence type="ECO:0000313" key="8">
    <source>
        <dbReference type="EMBL" id="RBP42462.1"/>
    </source>
</evidence>
<dbReference type="Pfam" id="PF03466">
    <property type="entry name" value="LysR_substrate"/>
    <property type="match status" value="1"/>
</dbReference>
<dbReference type="Proteomes" id="UP000253426">
    <property type="component" value="Unassembled WGS sequence"/>
</dbReference>
<gene>
    <name evidence="8" type="ORF">DES53_106170</name>
</gene>
<keyword evidence="5" id="KW-0175">Coiled coil</keyword>
<dbReference type="CDD" id="cd08414">
    <property type="entry name" value="PBP2_LTTR_aromatics_like"/>
    <property type="match status" value="1"/>
</dbReference>
<dbReference type="PROSITE" id="PS50931">
    <property type="entry name" value="HTH_LYSR"/>
    <property type="match status" value="1"/>
</dbReference>
<dbReference type="Pfam" id="PF00126">
    <property type="entry name" value="HTH_1"/>
    <property type="match status" value="1"/>
</dbReference>
<dbReference type="GO" id="GO:0032993">
    <property type="term" value="C:protein-DNA complex"/>
    <property type="evidence" value="ECO:0007669"/>
    <property type="project" value="TreeGrafter"/>
</dbReference>
<protein>
    <submittedName>
        <fullName evidence="8">LysR family transcriptional regulator</fullName>
    </submittedName>
</protein>
<organism evidence="8 9">
    <name type="scientific">Roseimicrobium gellanilyticum</name>
    <dbReference type="NCBI Taxonomy" id="748857"/>
    <lineage>
        <taxon>Bacteria</taxon>
        <taxon>Pseudomonadati</taxon>
        <taxon>Verrucomicrobiota</taxon>
        <taxon>Verrucomicrobiia</taxon>
        <taxon>Verrucomicrobiales</taxon>
        <taxon>Verrucomicrobiaceae</taxon>
        <taxon>Roseimicrobium</taxon>
    </lineage>
</organism>
<keyword evidence="3" id="KW-0238">DNA-binding</keyword>
<dbReference type="GO" id="GO:0003677">
    <property type="term" value="F:DNA binding"/>
    <property type="evidence" value="ECO:0007669"/>
    <property type="project" value="UniProtKB-KW"/>
</dbReference>
<dbReference type="OrthoDB" id="108771at2"/>
<feature type="region of interest" description="Disordered" evidence="6">
    <location>
        <begin position="304"/>
        <end position="347"/>
    </location>
</feature>
<dbReference type="RefSeq" id="WP_113959592.1">
    <property type="nucleotide sequence ID" value="NZ_QNRR01000006.1"/>
</dbReference>
<dbReference type="PRINTS" id="PR00039">
    <property type="entry name" value="HTHLYSR"/>
</dbReference>
<evidence type="ECO:0000256" key="2">
    <source>
        <dbReference type="ARBA" id="ARBA00023015"/>
    </source>
</evidence>